<dbReference type="RefSeq" id="WP_310013932.1">
    <property type="nucleotide sequence ID" value="NZ_JAVDQT010000005.1"/>
</dbReference>
<dbReference type="Pfam" id="PF08245">
    <property type="entry name" value="Mur_ligase_M"/>
    <property type="match status" value="1"/>
</dbReference>
<evidence type="ECO:0000313" key="5">
    <source>
        <dbReference type="EMBL" id="MDR6433267.1"/>
    </source>
</evidence>
<keyword evidence="1" id="KW-0436">Ligase</keyword>
<evidence type="ECO:0000256" key="1">
    <source>
        <dbReference type="ARBA" id="ARBA00022598"/>
    </source>
</evidence>
<feature type="domain" description="Capsule synthesis protein CapA" evidence="4">
    <location>
        <begin position="15"/>
        <end position="262"/>
    </location>
</feature>
<dbReference type="InterPro" id="IPR004101">
    <property type="entry name" value="Mur_ligase_C"/>
</dbReference>
<dbReference type="InterPro" id="IPR029052">
    <property type="entry name" value="Metallo-depent_PP-like"/>
</dbReference>
<dbReference type="CDD" id="cd07381">
    <property type="entry name" value="MPP_CapA"/>
    <property type="match status" value="1"/>
</dbReference>
<accession>A0ABU1MB47</accession>
<dbReference type="SUPFAM" id="SSF53244">
    <property type="entry name" value="MurD-like peptide ligases, peptide-binding domain"/>
    <property type="match status" value="1"/>
</dbReference>
<dbReference type="InterPro" id="IPR051046">
    <property type="entry name" value="MurCDEF_CellWall_CoF430Synth"/>
</dbReference>
<evidence type="ECO:0000256" key="3">
    <source>
        <dbReference type="ARBA" id="ARBA00022840"/>
    </source>
</evidence>
<evidence type="ECO:0000256" key="2">
    <source>
        <dbReference type="ARBA" id="ARBA00022741"/>
    </source>
</evidence>
<dbReference type="Pfam" id="PF02875">
    <property type="entry name" value="Mur_ligase_C"/>
    <property type="match status" value="1"/>
</dbReference>
<dbReference type="Pfam" id="PF09587">
    <property type="entry name" value="PGA_cap"/>
    <property type="match status" value="1"/>
</dbReference>
<dbReference type="InterPro" id="IPR013221">
    <property type="entry name" value="Mur_ligase_cen"/>
</dbReference>
<dbReference type="Gene3D" id="3.90.190.20">
    <property type="entry name" value="Mur ligase, C-terminal domain"/>
    <property type="match status" value="1"/>
</dbReference>
<reference evidence="5 6" key="1">
    <citation type="submission" date="2023-07" db="EMBL/GenBank/DDBJ databases">
        <title>Sorghum-associated microbial communities from plants grown in Nebraska, USA.</title>
        <authorList>
            <person name="Schachtman D."/>
        </authorList>
    </citation>
    <scope>NUCLEOTIDE SEQUENCE [LARGE SCALE GENOMIC DNA]</scope>
    <source>
        <strain evidence="5 6">DS1730</strain>
    </source>
</reference>
<keyword evidence="2" id="KW-0547">Nucleotide-binding</keyword>
<dbReference type="EMBL" id="JAVDQT010000005">
    <property type="protein sequence ID" value="MDR6433267.1"/>
    <property type="molecule type" value="Genomic_DNA"/>
</dbReference>
<keyword evidence="6" id="KW-1185">Reference proteome</keyword>
<dbReference type="Proteomes" id="UP001184614">
    <property type="component" value="Unassembled WGS sequence"/>
</dbReference>
<comment type="caution">
    <text evidence="5">The sequence shown here is derived from an EMBL/GenBank/DDBJ whole genome shotgun (WGS) entry which is preliminary data.</text>
</comment>
<protein>
    <submittedName>
        <fullName evidence="5">UDP-N-acetylmuramyl pentapeptide synthase/poly-gamma-glutamate capsule biosynthesis protein CapA/YwtB (Metallophosphatase superfamily)</fullName>
    </submittedName>
</protein>
<dbReference type="InterPro" id="IPR036615">
    <property type="entry name" value="Mur_ligase_C_dom_sf"/>
</dbReference>
<dbReference type="PANTHER" id="PTHR43024:SF1">
    <property type="entry name" value="UDP-N-ACETYLMURAMOYL-TRIPEPTIDE--D-ALANYL-D-ALANINE LIGASE"/>
    <property type="match status" value="1"/>
</dbReference>
<dbReference type="Gene3D" id="3.60.21.10">
    <property type="match status" value="1"/>
</dbReference>
<dbReference type="InterPro" id="IPR036565">
    <property type="entry name" value="Mur-like_cat_sf"/>
</dbReference>
<dbReference type="SUPFAM" id="SSF53623">
    <property type="entry name" value="MurD-like peptide ligases, catalytic domain"/>
    <property type="match status" value="1"/>
</dbReference>
<organism evidence="5 6">
    <name type="scientific">Brucella pseudogrignonensis</name>
    <dbReference type="NCBI Taxonomy" id="419475"/>
    <lineage>
        <taxon>Bacteria</taxon>
        <taxon>Pseudomonadati</taxon>
        <taxon>Pseudomonadota</taxon>
        <taxon>Alphaproteobacteria</taxon>
        <taxon>Hyphomicrobiales</taxon>
        <taxon>Brucellaceae</taxon>
        <taxon>Brucella/Ochrobactrum group</taxon>
        <taxon>Brucella</taxon>
    </lineage>
</organism>
<dbReference type="SMART" id="SM00854">
    <property type="entry name" value="PGA_cap"/>
    <property type="match status" value="1"/>
</dbReference>
<evidence type="ECO:0000259" key="4">
    <source>
        <dbReference type="SMART" id="SM00854"/>
    </source>
</evidence>
<name>A0ABU1MB47_9HYPH</name>
<dbReference type="InterPro" id="IPR019079">
    <property type="entry name" value="Capsule_synth_CapA"/>
</dbReference>
<proteinExistence type="predicted"/>
<keyword evidence="3" id="KW-0067">ATP-binding</keyword>
<gene>
    <name evidence="5" type="ORF">J2782_003013</name>
</gene>
<dbReference type="Gene3D" id="3.40.1190.10">
    <property type="entry name" value="Mur-like, catalytic domain"/>
    <property type="match status" value="1"/>
</dbReference>
<dbReference type="PANTHER" id="PTHR43024">
    <property type="entry name" value="UDP-N-ACETYLMURAMOYL-TRIPEPTIDE--D-ALANYL-D-ALANINE LIGASE"/>
    <property type="match status" value="1"/>
</dbReference>
<sequence length="987" mass="109682">MGDMHMISKSPETVWISWGGDVNVGRRFHYAYQENTENFCLGNISVLQRSDLNIVNLECVIATHGQEGLNKGERASYYYRARPEMLSALRKANIQLVATANNHSGDYGSVALMEQAQWLKASGIDHAGSGSTLKEAFTPVIRRVKGVTIAFFAIDSTQRSFAATEFAAGHAFLDINKPDVWYSCLKPLIAEARQVADVVLVAIHWGANNEHSPSHSEISVGHAVVDAGADAILGSSAHVLQGIEIYKDRPIIHDAGDLLFDAIRRSDKDTAIFTLEVSRLGVEKIYFTPLEIGFCTTTNLDEIPSRNATRRYAKKCEEFGTSLHVMDNGAGVLDLHPPIRPILQQGGSRDFVSEKPYQQPLHSPQSAYVVDAVPEDIKLSTPIKIGPLELVGVRISPEVLVSRGLIWVESYWVLSEATTHDWRLDFIAENSDGLGVGRWGVSCDHDPCDWMWPTSRWSKGTIYRDLYALRPPVVKKWQDDVLSLFVGLRSKDGVIDRIKLPIEVPFALSPTEAFAVLRANVPTYKLATDKKLSQLPKVLWDAKQIEQITGGKWITAPPPHWYVGSISHKSNMIFNEDMPEPRMFVATDTKIVARHELYSQFSGKFWDSHQRLVKIQHRLAGTIIARPLPTLRPSLPALQVDDPLHALMQLGVAGRQRLRGKVVAVTGSAGKSSFSAMLAHAMSFDRSVSSNARTNYNSRVGLLHLLANTYEHTDLVIMETAVSAINAPNFQNIKLARPDIAVITNIAPSHLPPGKDLNYIARRKANIFMGVQPEGWAVIYRETHCFELLKSKAVERGLNIVTYGQSLDADFQILKFDPELNAITARTIEGRIVEYAMAARGLHMAINSLACLAVRSILGLEIDDFINNLSTFNSLSGRGENISIDLNGKLINIIDESYNSNPLSMEYALSIFNTLPKHSRKILILGDMLELGDHSIKYHEDLALRVAALKPDCVLACGALMKFFWNALEGIWETDPFGKWYPNVEIL</sequence>
<dbReference type="SUPFAM" id="SSF56300">
    <property type="entry name" value="Metallo-dependent phosphatases"/>
    <property type="match status" value="1"/>
</dbReference>
<evidence type="ECO:0000313" key="6">
    <source>
        <dbReference type="Proteomes" id="UP001184614"/>
    </source>
</evidence>